<accession>A0A7C9E5P7</accession>
<dbReference type="AlphaFoldDB" id="A0A7C9E5P7"/>
<reference evidence="1" key="1">
    <citation type="journal article" date="2013" name="J. Plant Res.">
        <title>Effect of fungi and light on seed germination of three Opuntia species from semiarid lands of central Mexico.</title>
        <authorList>
            <person name="Delgado-Sanchez P."/>
            <person name="Jimenez-Bremont J.F."/>
            <person name="Guerrero-Gonzalez Mde L."/>
            <person name="Flores J."/>
        </authorList>
    </citation>
    <scope>NUCLEOTIDE SEQUENCE</scope>
    <source>
        <tissue evidence="1">Cladode</tissue>
    </source>
</reference>
<protein>
    <submittedName>
        <fullName evidence="1">Uncharacterized protein</fullName>
    </submittedName>
</protein>
<evidence type="ECO:0000313" key="1">
    <source>
        <dbReference type="EMBL" id="MBA4660280.1"/>
    </source>
</evidence>
<proteinExistence type="predicted"/>
<reference evidence="1" key="2">
    <citation type="submission" date="2020-07" db="EMBL/GenBank/DDBJ databases">
        <authorList>
            <person name="Vera ALvarez R."/>
            <person name="Arias-Moreno D.M."/>
            <person name="Jimenez-Jacinto V."/>
            <person name="Jimenez-Bremont J.F."/>
            <person name="Swaminathan K."/>
            <person name="Moose S.P."/>
            <person name="Guerrero-Gonzalez M.L."/>
            <person name="Marino-Ramirez L."/>
            <person name="Landsman D."/>
            <person name="Rodriguez-Kessler M."/>
            <person name="Delgado-Sanchez P."/>
        </authorList>
    </citation>
    <scope>NUCLEOTIDE SEQUENCE</scope>
    <source>
        <tissue evidence="1">Cladode</tissue>
    </source>
</reference>
<name>A0A7C9E5P7_OPUST</name>
<dbReference type="EMBL" id="GISG01207184">
    <property type="protein sequence ID" value="MBA4660280.1"/>
    <property type="molecule type" value="Transcribed_RNA"/>
</dbReference>
<sequence length="178" mass="20022">MIMRKGAASGRVGRVDERKVPCHGVGNPPFLLVDRGASEELGDLPSRAQDRQDRDRANLFVMGIFNAPDRIELTYGTWLSPAHRRDAALNRPVWFGFLSGGHFPYLTLATLSLQATPAELHALRFPLLSTHWSMTRDEKRKTFFSNMQANSKGPFLRRAFSRKAKDAPRQSTTVGKRT</sequence>
<organism evidence="1">
    <name type="scientific">Opuntia streptacantha</name>
    <name type="common">Prickly pear cactus</name>
    <name type="synonym">Opuntia cardona</name>
    <dbReference type="NCBI Taxonomy" id="393608"/>
    <lineage>
        <taxon>Eukaryota</taxon>
        <taxon>Viridiplantae</taxon>
        <taxon>Streptophyta</taxon>
        <taxon>Embryophyta</taxon>
        <taxon>Tracheophyta</taxon>
        <taxon>Spermatophyta</taxon>
        <taxon>Magnoliopsida</taxon>
        <taxon>eudicotyledons</taxon>
        <taxon>Gunneridae</taxon>
        <taxon>Pentapetalae</taxon>
        <taxon>Caryophyllales</taxon>
        <taxon>Cactineae</taxon>
        <taxon>Cactaceae</taxon>
        <taxon>Opuntioideae</taxon>
        <taxon>Opuntia</taxon>
    </lineage>
</organism>